<evidence type="ECO:0000256" key="2">
    <source>
        <dbReference type="ARBA" id="ARBA00022614"/>
    </source>
</evidence>
<comment type="subcellular location">
    <subcellularLocation>
        <location evidence="1">Membrane</location>
        <topology evidence="1">Single-pass membrane protein</topology>
    </subcellularLocation>
</comment>
<keyword evidence="8" id="KW-1015">Disulfide bond</keyword>
<proteinExistence type="predicted"/>
<keyword evidence="2" id="KW-0433">Leucine-rich repeat</keyword>
<evidence type="ECO:0000256" key="1">
    <source>
        <dbReference type="ARBA" id="ARBA00004167"/>
    </source>
</evidence>
<protein>
    <submittedName>
        <fullName evidence="13">G8 domain-containing protein DDB_G0286311-like</fullName>
    </submittedName>
</protein>
<gene>
    <name evidence="13" type="primary">LOC109482693</name>
</gene>
<keyword evidence="5" id="KW-0130">Cell adhesion</keyword>
<dbReference type="AlphaFoldDB" id="A0A6P5AGW6"/>
<dbReference type="PANTHER" id="PTHR22650">
    <property type="entry name" value="GLYCOPROTEIN IB BETA"/>
    <property type="match status" value="1"/>
</dbReference>
<feature type="region of interest" description="Disordered" evidence="9">
    <location>
        <begin position="126"/>
        <end position="175"/>
    </location>
</feature>
<dbReference type="Gene3D" id="3.80.10.10">
    <property type="entry name" value="Ribonuclease Inhibitor"/>
    <property type="match status" value="1"/>
</dbReference>
<sequence length="235" mass="25692">MQVKRLLVLLLIVLKEADPTAACSSSCSSFCSCNWRDLTSVPQDLPTTITTLNLAGNEITTLSQSDFSSSVSENVRIADNPYQCDCKMLPFKLLMNGSHDFESQITCAGPANLTGQSLLNDVNPEDMICDETTPAPSTAPASTPQPAPTSTPQPAPTSTPQPAPTSTPQPAPTSTPKLLATCSTFWKKCVAKKFWRRASCRSKSCSRCRKRFRKECPDRSTRWTTCLRAFTNWCS</sequence>
<feature type="signal peptide" evidence="10">
    <location>
        <begin position="1"/>
        <end position="22"/>
    </location>
</feature>
<dbReference type="InterPro" id="IPR032675">
    <property type="entry name" value="LRR_dom_sf"/>
</dbReference>
<dbReference type="Proteomes" id="UP000515135">
    <property type="component" value="Unplaced"/>
</dbReference>
<evidence type="ECO:0000256" key="5">
    <source>
        <dbReference type="ARBA" id="ARBA00022889"/>
    </source>
</evidence>
<evidence type="ECO:0000313" key="12">
    <source>
        <dbReference type="Proteomes" id="UP000515135"/>
    </source>
</evidence>
<feature type="compositionally biased region" description="Low complexity" evidence="9">
    <location>
        <begin position="132"/>
        <end position="142"/>
    </location>
</feature>
<dbReference type="SMART" id="SM00082">
    <property type="entry name" value="LRRCT"/>
    <property type="match status" value="1"/>
</dbReference>
<dbReference type="PROSITE" id="PS51257">
    <property type="entry name" value="PROKAR_LIPOPROTEIN"/>
    <property type="match status" value="1"/>
</dbReference>
<dbReference type="RefSeq" id="XP_019641071.1">
    <property type="nucleotide sequence ID" value="XM_019785512.1"/>
</dbReference>
<evidence type="ECO:0000256" key="8">
    <source>
        <dbReference type="ARBA" id="ARBA00023157"/>
    </source>
</evidence>
<dbReference type="InterPro" id="IPR052313">
    <property type="entry name" value="GPIb-IX-V_Complex"/>
</dbReference>
<evidence type="ECO:0000313" key="13">
    <source>
        <dbReference type="RefSeq" id="XP_019641071.1"/>
    </source>
</evidence>
<organism evidence="12 13">
    <name type="scientific">Branchiostoma belcheri</name>
    <name type="common">Amphioxus</name>
    <dbReference type="NCBI Taxonomy" id="7741"/>
    <lineage>
        <taxon>Eukaryota</taxon>
        <taxon>Metazoa</taxon>
        <taxon>Chordata</taxon>
        <taxon>Cephalochordata</taxon>
        <taxon>Leptocardii</taxon>
        <taxon>Amphioxiformes</taxon>
        <taxon>Branchiostomatidae</taxon>
        <taxon>Branchiostoma</taxon>
    </lineage>
</organism>
<dbReference type="SUPFAM" id="SSF52058">
    <property type="entry name" value="L domain-like"/>
    <property type="match status" value="1"/>
</dbReference>
<evidence type="ECO:0000256" key="4">
    <source>
        <dbReference type="ARBA" id="ARBA00022729"/>
    </source>
</evidence>
<dbReference type="KEGG" id="bbel:109482693"/>
<keyword evidence="12" id="KW-1185">Reference proteome</keyword>
<keyword evidence="4 10" id="KW-0732">Signal</keyword>
<dbReference type="PANTHER" id="PTHR22650:SF4">
    <property type="entry name" value="LEUCINE-RICH REPEAT AND TRANSMEMBRANE DOMAIN-CONTAINING PROTEIN 2-LIKE"/>
    <property type="match status" value="1"/>
</dbReference>
<feature type="compositionally biased region" description="Pro residues" evidence="9">
    <location>
        <begin position="143"/>
        <end position="173"/>
    </location>
</feature>
<evidence type="ECO:0000256" key="6">
    <source>
        <dbReference type="ARBA" id="ARBA00022989"/>
    </source>
</evidence>
<feature type="chain" id="PRO_5027937079" evidence="10">
    <location>
        <begin position="23"/>
        <end position="235"/>
    </location>
</feature>
<evidence type="ECO:0000256" key="3">
    <source>
        <dbReference type="ARBA" id="ARBA00022692"/>
    </source>
</evidence>
<evidence type="ECO:0000259" key="11">
    <source>
        <dbReference type="SMART" id="SM00082"/>
    </source>
</evidence>
<keyword evidence="3" id="KW-0812">Transmembrane</keyword>
<dbReference type="InterPro" id="IPR000483">
    <property type="entry name" value="Cys-rich_flank_reg_C"/>
</dbReference>
<keyword evidence="7" id="KW-0472">Membrane</keyword>
<feature type="domain" description="LRRCT" evidence="11">
    <location>
        <begin position="80"/>
        <end position="130"/>
    </location>
</feature>
<reference evidence="13" key="1">
    <citation type="submission" date="2025-08" db="UniProtKB">
        <authorList>
            <consortium name="RefSeq"/>
        </authorList>
    </citation>
    <scope>IDENTIFICATION</scope>
    <source>
        <tissue evidence="13">Gonad</tissue>
    </source>
</reference>
<keyword evidence="6" id="KW-1133">Transmembrane helix</keyword>
<evidence type="ECO:0000256" key="7">
    <source>
        <dbReference type="ARBA" id="ARBA00023136"/>
    </source>
</evidence>
<dbReference type="GeneID" id="109482693"/>
<name>A0A6P5AGW6_BRABE</name>
<accession>A0A6P5AGW6</accession>
<evidence type="ECO:0000256" key="10">
    <source>
        <dbReference type="SAM" id="SignalP"/>
    </source>
</evidence>
<evidence type="ECO:0000256" key="9">
    <source>
        <dbReference type="SAM" id="MobiDB-lite"/>
    </source>
</evidence>
<dbReference type="OrthoDB" id="72369at2759"/>